<dbReference type="Pfam" id="PF05873">
    <property type="entry name" value="Mt_ATP-synt_D"/>
    <property type="match status" value="1"/>
</dbReference>
<dbReference type="SUPFAM" id="SSF161065">
    <property type="entry name" value="ATP synthase D chain-like"/>
    <property type="match status" value="1"/>
</dbReference>
<dbReference type="Gene3D" id="6.10.280.70">
    <property type="match status" value="1"/>
</dbReference>
<keyword evidence="10 11" id="KW-0472">Membrane</keyword>
<name>A0A1Y2CXC4_9FUNG</name>
<dbReference type="OrthoDB" id="35799at2759"/>
<keyword evidence="13" id="KW-1185">Reference proteome</keyword>
<reference evidence="12 13" key="1">
    <citation type="submission" date="2016-07" db="EMBL/GenBank/DDBJ databases">
        <title>Pervasive Adenine N6-methylation of Active Genes in Fungi.</title>
        <authorList>
            <consortium name="DOE Joint Genome Institute"/>
            <person name="Mondo S.J."/>
            <person name="Dannebaum R.O."/>
            <person name="Kuo R.C."/>
            <person name="Labutti K."/>
            <person name="Haridas S."/>
            <person name="Kuo A."/>
            <person name="Salamov A."/>
            <person name="Ahrendt S.R."/>
            <person name="Lipzen A."/>
            <person name="Sullivan W."/>
            <person name="Andreopoulos W.B."/>
            <person name="Clum A."/>
            <person name="Lindquist E."/>
            <person name="Daum C."/>
            <person name="Ramamoorthy G.K."/>
            <person name="Gryganskyi A."/>
            <person name="Culley D."/>
            <person name="Magnuson J.K."/>
            <person name="James T.Y."/>
            <person name="O'Malley M.A."/>
            <person name="Stajich J.E."/>
            <person name="Spatafora J.W."/>
            <person name="Visel A."/>
            <person name="Grigoriev I.V."/>
        </authorList>
    </citation>
    <scope>NUCLEOTIDE SEQUENCE [LARGE SCALE GENOMIC DNA]</scope>
    <source>
        <strain evidence="12 13">JEL800</strain>
    </source>
</reference>
<dbReference type="STRING" id="329046.A0A1Y2CXC4"/>
<keyword evidence="9 11" id="KW-0496">Mitochondrion</keyword>
<dbReference type="AlphaFoldDB" id="A0A1Y2CXC4"/>
<dbReference type="PANTHER" id="PTHR12700">
    <property type="entry name" value="ATP SYNTHASE SUBUNIT D, MITOCHONDRIAL"/>
    <property type="match status" value="1"/>
</dbReference>
<dbReference type="GO" id="GO:0046933">
    <property type="term" value="F:proton-transporting ATP synthase activity, rotational mechanism"/>
    <property type="evidence" value="ECO:0007669"/>
    <property type="project" value="EnsemblFungi"/>
</dbReference>
<evidence type="ECO:0000256" key="6">
    <source>
        <dbReference type="ARBA" id="ARBA00022781"/>
    </source>
</evidence>
<gene>
    <name evidence="12" type="ORF">BCR33DRAFT_733880</name>
</gene>
<accession>A0A1Y2CXC4</accession>
<evidence type="ECO:0000256" key="1">
    <source>
        <dbReference type="ARBA" id="ARBA00004273"/>
    </source>
</evidence>
<evidence type="ECO:0000256" key="3">
    <source>
        <dbReference type="ARBA" id="ARBA00021688"/>
    </source>
</evidence>
<dbReference type="EMBL" id="MCGO01000005">
    <property type="protein sequence ID" value="ORY51627.1"/>
    <property type="molecule type" value="Genomic_DNA"/>
</dbReference>
<keyword evidence="6 11" id="KW-0375">Hydrogen ion transport</keyword>
<evidence type="ECO:0000256" key="10">
    <source>
        <dbReference type="ARBA" id="ARBA00023136"/>
    </source>
</evidence>
<evidence type="ECO:0000256" key="5">
    <source>
        <dbReference type="ARBA" id="ARBA00022547"/>
    </source>
</evidence>
<keyword evidence="7 11" id="KW-0999">Mitochondrion inner membrane</keyword>
<keyword evidence="4 11" id="KW-0813">Transport</keyword>
<comment type="function">
    <text evidence="11">Mitochondrial membrane ATP synthase (F(1)F(0) ATP synthase or Complex V) produces ATP from ADP in the presence of a proton gradient across the membrane which is generated by electron transport complexes of the respiratory chain. F-type ATPases consist of two structural domains, F(1) - containing the extramembraneous catalytic core, and F(0) - containing the membrane proton channel, linked together by a central stalk and a peripheral stalk. During catalysis, ATP synthesis in the catalytic domain of F(1) is coupled via a rotary mechanism of the central stalk subunits to proton translocation.</text>
</comment>
<comment type="caution">
    <text evidence="12">The sequence shown here is derived from an EMBL/GenBank/DDBJ whole genome shotgun (WGS) entry which is preliminary data.</text>
</comment>
<dbReference type="GO" id="GO:0005743">
    <property type="term" value="C:mitochondrial inner membrane"/>
    <property type="evidence" value="ECO:0007669"/>
    <property type="project" value="UniProtKB-SubCell"/>
</dbReference>
<evidence type="ECO:0000256" key="9">
    <source>
        <dbReference type="ARBA" id="ARBA00023128"/>
    </source>
</evidence>
<organism evidence="12 13">
    <name type="scientific">Rhizoclosmatium globosum</name>
    <dbReference type="NCBI Taxonomy" id="329046"/>
    <lineage>
        <taxon>Eukaryota</taxon>
        <taxon>Fungi</taxon>
        <taxon>Fungi incertae sedis</taxon>
        <taxon>Chytridiomycota</taxon>
        <taxon>Chytridiomycota incertae sedis</taxon>
        <taxon>Chytridiomycetes</taxon>
        <taxon>Chytridiales</taxon>
        <taxon>Chytriomycetaceae</taxon>
        <taxon>Rhizoclosmatium</taxon>
    </lineage>
</organism>
<keyword evidence="5" id="KW-0138">CF(0)</keyword>
<evidence type="ECO:0000256" key="11">
    <source>
        <dbReference type="PIRNR" id="PIRNR005514"/>
    </source>
</evidence>
<evidence type="ECO:0000256" key="8">
    <source>
        <dbReference type="ARBA" id="ARBA00023065"/>
    </source>
</evidence>
<evidence type="ECO:0000256" key="2">
    <source>
        <dbReference type="ARBA" id="ARBA00006842"/>
    </source>
</evidence>
<proteinExistence type="inferred from homology"/>
<evidence type="ECO:0000313" key="12">
    <source>
        <dbReference type="EMBL" id="ORY51627.1"/>
    </source>
</evidence>
<dbReference type="InterPro" id="IPR008689">
    <property type="entry name" value="ATP_synth_F0_dsu_mt"/>
</dbReference>
<dbReference type="Proteomes" id="UP000193642">
    <property type="component" value="Unassembled WGS sequence"/>
</dbReference>
<dbReference type="InterPro" id="IPR036228">
    <property type="entry name" value="ATP_synth_F0_dsu_sf_mt"/>
</dbReference>
<evidence type="ECO:0000313" key="13">
    <source>
        <dbReference type="Proteomes" id="UP000193642"/>
    </source>
</evidence>
<dbReference type="PIRSF" id="PIRSF005514">
    <property type="entry name" value="ATPase_F0_D_mt"/>
    <property type="match status" value="1"/>
</dbReference>
<protein>
    <recommendedName>
        <fullName evidence="3 11">ATP synthase subunit d, mitochondrial</fullName>
    </recommendedName>
</protein>
<comment type="similarity">
    <text evidence="2 11">Belongs to the ATPase d subunit family.</text>
</comment>
<evidence type="ECO:0000256" key="4">
    <source>
        <dbReference type="ARBA" id="ARBA00022448"/>
    </source>
</evidence>
<sequence>MAAKRVDFAKLAASLRPDTVASLNAFRRRHTDLVKQIADLKEQATTINFEGYRSILSNKKVVNDAEKAFAAFKPAQYDLREQLRVIEAQEIKAVAAAEATEKRITQELVELKELLVNIDTARPVDQLTIDDVVKAVPEIDATVEKMIKRGQWRMPGYYEKFGEFNVGF</sequence>
<comment type="subcellular location">
    <subcellularLocation>
        <location evidence="1 11">Mitochondrion inner membrane</location>
    </subcellularLocation>
</comment>
<evidence type="ECO:0000256" key="7">
    <source>
        <dbReference type="ARBA" id="ARBA00022792"/>
    </source>
</evidence>
<dbReference type="GO" id="GO:0045259">
    <property type="term" value="C:proton-transporting ATP synthase complex"/>
    <property type="evidence" value="ECO:0007669"/>
    <property type="project" value="UniProtKB-KW"/>
</dbReference>
<keyword evidence="8 11" id="KW-0406">Ion transport</keyword>